<dbReference type="EMBL" id="AP035881">
    <property type="protein sequence ID" value="BFP48657.1"/>
    <property type="molecule type" value="Genomic_DNA"/>
</dbReference>
<name>A0AB33JZP4_9ACTN</name>
<sequence length="274" mass="30797">MSTTELERKALSSFLRTRRARLTPEQVGLAPGARRRTPGLRREELALLAGVGVTWYTWLEQGRRINPSPEVLGSLARTLQLDRAETAYLFRLVGGTDPAAPPSEPPSEVPAPLLRLMEAQSPSPAFLLDADWDLRAWNAPADALLGFSACAPADRNLAWQVFANEKNRRRTLDWELHARRILAQLRTAYGERRTTRLADLITRLRAEHPDADRWLDEHEVQERAGTAKDIAHETVGLLRIDQLVLRTEGDVQLVVLLPRDPETAERLRLLPVGP</sequence>
<gene>
    <name evidence="2" type="ORF">KCMC57_50250</name>
</gene>
<dbReference type="InterPro" id="IPR001387">
    <property type="entry name" value="Cro/C1-type_HTH"/>
</dbReference>
<reference evidence="2" key="1">
    <citation type="submission" date="2024-07" db="EMBL/GenBank/DDBJ databases">
        <title>Complete genome sequences of cellulolytic bacteria, Kitasatospora sp. CMC57 and Streptomyces sp. CMC78, isolated from Japanese agricultural soil.</title>
        <authorList>
            <person name="Hashimoto T."/>
            <person name="Ito M."/>
            <person name="Iwamoto M."/>
            <person name="Fukahori D."/>
            <person name="Shoda T."/>
            <person name="Sakoda M."/>
            <person name="Morohoshi T."/>
            <person name="Mitsuboshi M."/>
            <person name="Nishizawa T."/>
        </authorList>
    </citation>
    <scope>NUCLEOTIDE SEQUENCE</scope>
    <source>
        <strain evidence="2">CMC57</strain>
    </source>
</reference>
<dbReference type="PANTHER" id="PTHR35010">
    <property type="entry name" value="BLL4672 PROTEIN-RELATED"/>
    <property type="match status" value="1"/>
</dbReference>
<dbReference type="CDD" id="cd00093">
    <property type="entry name" value="HTH_XRE"/>
    <property type="match status" value="1"/>
</dbReference>
<dbReference type="Gene3D" id="3.30.450.180">
    <property type="match status" value="1"/>
</dbReference>
<evidence type="ECO:0000313" key="2">
    <source>
        <dbReference type="EMBL" id="BFP48657.1"/>
    </source>
</evidence>
<proteinExistence type="predicted"/>
<evidence type="ECO:0000259" key="1">
    <source>
        <dbReference type="SMART" id="SM00530"/>
    </source>
</evidence>
<dbReference type="Pfam" id="PF17765">
    <property type="entry name" value="MLTR_LBD"/>
    <property type="match status" value="1"/>
</dbReference>
<dbReference type="Gene3D" id="1.10.260.40">
    <property type="entry name" value="lambda repressor-like DNA-binding domains"/>
    <property type="match status" value="1"/>
</dbReference>
<accession>A0AB33JZP4</accession>
<feature type="domain" description="HTH cro/C1-type" evidence="1">
    <location>
        <begin position="14"/>
        <end position="86"/>
    </location>
</feature>
<dbReference type="AlphaFoldDB" id="A0AB33JZP4"/>
<organism evidence="2">
    <name type="scientific">Kitasatospora sp. CMC57</name>
    <dbReference type="NCBI Taxonomy" id="3231513"/>
    <lineage>
        <taxon>Bacteria</taxon>
        <taxon>Bacillati</taxon>
        <taxon>Actinomycetota</taxon>
        <taxon>Actinomycetes</taxon>
        <taxon>Kitasatosporales</taxon>
        <taxon>Streptomycetaceae</taxon>
        <taxon>Kitasatospora</taxon>
    </lineage>
</organism>
<protein>
    <submittedName>
        <fullName evidence="2">Helix-turn-helix transcriptional regulator</fullName>
    </submittedName>
</protein>
<dbReference type="GO" id="GO:0003677">
    <property type="term" value="F:DNA binding"/>
    <property type="evidence" value="ECO:0007669"/>
    <property type="project" value="InterPro"/>
</dbReference>
<dbReference type="RefSeq" id="WP_407990851.1">
    <property type="nucleotide sequence ID" value="NZ_AP035881.2"/>
</dbReference>
<dbReference type="InterPro" id="IPR010982">
    <property type="entry name" value="Lambda_DNA-bd_dom_sf"/>
</dbReference>
<dbReference type="Pfam" id="PF13560">
    <property type="entry name" value="HTH_31"/>
    <property type="match status" value="1"/>
</dbReference>
<dbReference type="InterPro" id="IPR041413">
    <property type="entry name" value="MLTR_LBD"/>
</dbReference>
<dbReference type="SMART" id="SM00530">
    <property type="entry name" value="HTH_XRE"/>
    <property type="match status" value="1"/>
</dbReference>
<dbReference type="SUPFAM" id="SSF47413">
    <property type="entry name" value="lambda repressor-like DNA-binding domains"/>
    <property type="match status" value="1"/>
</dbReference>